<organism evidence="2 3">
    <name type="scientific">Actinorhabdospora filicis</name>
    <dbReference type="NCBI Taxonomy" id="1785913"/>
    <lineage>
        <taxon>Bacteria</taxon>
        <taxon>Bacillati</taxon>
        <taxon>Actinomycetota</taxon>
        <taxon>Actinomycetes</taxon>
        <taxon>Micromonosporales</taxon>
        <taxon>Micromonosporaceae</taxon>
        <taxon>Actinorhabdospora</taxon>
    </lineage>
</organism>
<dbReference type="SUPFAM" id="SSF46785">
    <property type="entry name" value="Winged helix' DNA-binding domain"/>
    <property type="match status" value="1"/>
</dbReference>
<dbReference type="Gene3D" id="1.10.10.10">
    <property type="entry name" value="Winged helix-like DNA-binding domain superfamily/Winged helix DNA-binding domain"/>
    <property type="match status" value="1"/>
</dbReference>
<keyword evidence="3" id="KW-1185">Reference proteome</keyword>
<dbReference type="AlphaFoldDB" id="A0A9W6WBW1"/>
<dbReference type="InterPro" id="IPR005149">
    <property type="entry name" value="Tscrpt_reg_PadR_N"/>
</dbReference>
<dbReference type="PANTHER" id="PTHR43252:SF2">
    <property type="entry name" value="TRANSCRIPTION REGULATOR, PADR-LIKE FAMILY"/>
    <property type="match status" value="1"/>
</dbReference>
<dbReference type="Proteomes" id="UP001165079">
    <property type="component" value="Unassembled WGS sequence"/>
</dbReference>
<dbReference type="Pfam" id="PF03551">
    <property type="entry name" value="PadR"/>
    <property type="match status" value="1"/>
</dbReference>
<dbReference type="EMBL" id="BSTX01000004">
    <property type="protein sequence ID" value="GLZ81034.1"/>
    <property type="molecule type" value="Genomic_DNA"/>
</dbReference>
<evidence type="ECO:0000259" key="1">
    <source>
        <dbReference type="Pfam" id="PF03551"/>
    </source>
</evidence>
<evidence type="ECO:0000313" key="3">
    <source>
        <dbReference type="Proteomes" id="UP001165079"/>
    </source>
</evidence>
<proteinExistence type="predicted"/>
<protein>
    <submittedName>
        <fullName evidence="2">PadR family transcriptional regulator</fullName>
    </submittedName>
</protein>
<dbReference type="PANTHER" id="PTHR43252">
    <property type="entry name" value="TRANSCRIPTIONAL REGULATOR YQJI"/>
    <property type="match status" value="1"/>
</dbReference>
<dbReference type="RefSeq" id="WP_285666354.1">
    <property type="nucleotide sequence ID" value="NZ_BSTX01000004.1"/>
</dbReference>
<gene>
    <name evidence="2" type="ORF">Afil01_58410</name>
</gene>
<comment type="caution">
    <text evidence="2">The sequence shown here is derived from an EMBL/GenBank/DDBJ whole genome shotgun (WGS) entry which is preliminary data.</text>
</comment>
<accession>A0A9W6WBW1</accession>
<name>A0A9W6WBW1_9ACTN</name>
<reference evidence="2" key="1">
    <citation type="submission" date="2023-03" db="EMBL/GenBank/DDBJ databases">
        <title>Actinorhabdospora filicis NBRC 111898.</title>
        <authorList>
            <person name="Ichikawa N."/>
            <person name="Sato H."/>
            <person name="Tonouchi N."/>
        </authorList>
    </citation>
    <scope>NUCLEOTIDE SEQUENCE</scope>
    <source>
        <strain evidence="2">NBRC 111898</strain>
    </source>
</reference>
<dbReference type="InterPro" id="IPR036390">
    <property type="entry name" value="WH_DNA-bd_sf"/>
</dbReference>
<sequence>MWTTRLMLLGLVRWLQPVHGYELLRELTSWGVEDWAKVKPGSIYHGLKKLTADGCLEVVATEQVDNRPARTSYKITAKGEAEFQETLRAKLWELAPIQDPFFIAWSFVPVLGRREAAAMLRNRAAMLRDVVAKQEGLLSLASPTDFTRDSFLPTHVKRALELGLEAMKLSIRWCEETAVEAENGTLGIDDIHHMGPDAIEHWKRHIATLPDPGVS</sequence>
<dbReference type="InterPro" id="IPR036388">
    <property type="entry name" value="WH-like_DNA-bd_sf"/>
</dbReference>
<evidence type="ECO:0000313" key="2">
    <source>
        <dbReference type="EMBL" id="GLZ81034.1"/>
    </source>
</evidence>
<feature type="domain" description="Transcription regulator PadR N-terminal" evidence="1">
    <location>
        <begin position="9"/>
        <end position="85"/>
    </location>
</feature>